<evidence type="ECO:0000256" key="1">
    <source>
        <dbReference type="ARBA" id="ARBA00038414"/>
    </source>
</evidence>
<dbReference type="AlphaFoldDB" id="A0A1E4U013"/>
<dbReference type="InterPro" id="IPR053714">
    <property type="entry name" value="Iso_Racemase_Enz_sf"/>
</dbReference>
<reference evidence="3" key="1">
    <citation type="submission" date="2016-05" db="EMBL/GenBank/DDBJ databases">
        <title>Comparative genomics of biotechnologically important yeasts.</title>
        <authorList>
            <consortium name="DOE Joint Genome Institute"/>
            <person name="Riley R."/>
            <person name="Haridas S."/>
            <person name="Wolfe K.H."/>
            <person name="Lopes M.R."/>
            <person name="Hittinger C.T."/>
            <person name="Goker M."/>
            <person name="Salamov A."/>
            <person name="Wisecaver J."/>
            <person name="Long T.M."/>
            <person name="Aerts A.L."/>
            <person name="Barry K."/>
            <person name="Choi C."/>
            <person name="Clum A."/>
            <person name="Coughlan A.Y."/>
            <person name="Deshpande S."/>
            <person name="Douglass A.P."/>
            <person name="Hanson S.J."/>
            <person name="Klenk H.-P."/>
            <person name="Labutti K."/>
            <person name="Lapidus A."/>
            <person name="Lindquist E."/>
            <person name="Lipzen A."/>
            <person name="Meier-Kolthoff J.P."/>
            <person name="Ohm R.A."/>
            <person name="Otillar R.P."/>
            <person name="Pangilinan J."/>
            <person name="Peng Y."/>
            <person name="Rokas A."/>
            <person name="Rosa C.A."/>
            <person name="Scheuner C."/>
            <person name="Sibirny A.A."/>
            <person name="Slot J.C."/>
            <person name="Stielow J.B."/>
            <person name="Sun H."/>
            <person name="Kurtzman C.P."/>
            <person name="Blackwell M."/>
            <person name="Grigoriev I.V."/>
            <person name="Jeffries T.W."/>
        </authorList>
    </citation>
    <scope>NUCLEOTIDE SEQUENCE [LARGE SCALE GENOMIC DNA]</scope>
    <source>
        <strain evidence="3">NRRL Y-2460</strain>
    </source>
</reference>
<proteinExistence type="inferred from homology"/>
<evidence type="ECO:0000313" key="2">
    <source>
        <dbReference type="EMBL" id="ODV97329.1"/>
    </source>
</evidence>
<dbReference type="PANTHER" id="PTHR28047">
    <property type="entry name" value="PROTEIN DCG1"/>
    <property type="match status" value="1"/>
</dbReference>
<keyword evidence="3" id="KW-1185">Reference proteome</keyword>
<dbReference type="OrthoDB" id="412018at2759"/>
<gene>
    <name evidence="2" type="ORF">PACTADRAFT_32800</name>
</gene>
<dbReference type="InterPro" id="IPR052186">
    <property type="entry name" value="Hydantoin_racemase-like"/>
</dbReference>
<protein>
    <submittedName>
        <fullName evidence="2">Uncharacterized protein</fullName>
    </submittedName>
</protein>
<evidence type="ECO:0000313" key="3">
    <source>
        <dbReference type="Proteomes" id="UP000094236"/>
    </source>
</evidence>
<comment type="similarity">
    <text evidence="1">Belongs to the HyuE racemase family.</text>
</comment>
<dbReference type="GO" id="GO:0047661">
    <property type="term" value="F:amino-acid racemase activity"/>
    <property type="evidence" value="ECO:0007669"/>
    <property type="project" value="InterPro"/>
</dbReference>
<name>A0A1E4U013_PACTA</name>
<dbReference type="PANTHER" id="PTHR28047:SF5">
    <property type="entry name" value="PROTEIN DCG1"/>
    <property type="match status" value="1"/>
</dbReference>
<dbReference type="EMBL" id="KV454012">
    <property type="protein sequence ID" value="ODV97329.1"/>
    <property type="molecule type" value="Genomic_DNA"/>
</dbReference>
<dbReference type="Proteomes" id="UP000094236">
    <property type="component" value="Unassembled WGS sequence"/>
</dbReference>
<sequence length="223" mass="24966">MTDNLKPLVKELSFTSLYKIEYYTGPASSPPEISDLETSLISTNSCLPELESQIDEYDGFLIACYSDHPLIYKLRELTSKPVLGIFAASIMYALAYTPTHKFAILTSNNEWEKLLNESLHKFFYGKEFNSDNDNMALLPSFVEPTLASNINVLELKDPEKFEELQNKVSYLVNEKGVKIILLGCAGLSGLDKKFCNIFEGVIFVDTVKIGVGLLVSLLNLNMI</sequence>
<dbReference type="Gene3D" id="3.40.50.12500">
    <property type="match status" value="1"/>
</dbReference>
<dbReference type="STRING" id="669874.A0A1E4U013"/>
<dbReference type="InterPro" id="IPR015942">
    <property type="entry name" value="Asp/Glu/hydantoin_racemase"/>
</dbReference>
<dbReference type="Pfam" id="PF01177">
    <property type="entry name" value="Asp_Glu_race"/>
    <property type="match status" value="1"/>
</dbReference>
<organism evidence="2 3">
    <name type="scientific">Pachysolen tannophilus NRRL Y-2460</name>
    <dbReference type="NCBI Taxonomy" id="669874"/>
    <lineage>
        <taxon>Eukaryota</taxon>
        <taxon>Fungi</taxon>
        <taxon>Dikarya</taxon>
        <taxon>Ascomycota</taxon>
        <taxon>Saccharomycotina</taxon>
        <taxon>Pichiomycetes</taxon>
        <taxon>Pachysolenaceae</taxon>
        <taxon>Pachysolen</taxon>
    </lineage>
</organism>
<accession>A0A1E4U013</accession>